<proteinExistence type="predicted"/>
<dbReference type="Proteomes" id="UP000327157">
    <property type="component" value="Unassembled WGS sequence"/>
</dbReference>
<protein>
    <submittedName>
        <fullName evidence="1">L-type lectin-domain containing receptor kinase VIII.2-like</fullName>
    </submittedName>
</protein>
<sequence length="94" mass="10832">MFFLVLESYLKCKFWNNLLATFGDGDQSYIGPFRALNQVELNHGGYLLVDFNDPVIGDLLEQGEDVVLRKKTRKANATKWVEMKDVPMDEVCWS</sequence>
<reference evidence="1 2" key="1">
    <citation type="submission" date="2019-09" db="EMBL/GenBank/DDBJ databases">
        <authorList>
            <person name="Ou C."/>
        </authorList>
    </citation>
    <scope>NUCLEOTIDE SEQUENCE [LARGE SCALE GENOMIC DNA]</scope>
    <source>
        <strain evidence="1">S2</strain>
        <tissue evidence="1">Leaf</tissue>
    </source>
</reference>
<name>A0A5N5FPL1_9ROSA</name>
<gene>
    <name evidence="1" type="ORF">D8674_037104</name>
</gene>
<keyword evidence="1" id="KW-0808">Transferase</keyword>
<keyword evidence="1" id="KW-0430">Lectin</keyword>
<evidence type="ECO:0000313" key="2">
    <source>
        <dbReference type="Proteomes" id="UP000327157"/>
    </source>
</evidence>
<keyword evidence="1" id="KW-0418">Kinase</keyword>
<organism evidence="1 2">
    <name type="scientific">Pyrus ussuriensis x Pyrus communis</name>
    <dbReference type="NCBI Taxonomy" id="2448454"/>
    <lineage>
        <taxon>Eukaryota</taxon>
        <taxon>Viridiplantae</taxon>
        <taxon>Streptophyta</taxon>
        <taxon>Embryophyta</taxon>
        <taxon>Tracheophyta</taxon>
        <taxon>Spermatophyta</taxon>
        <taxon>Magnoliopsida</taxon>
        <taxon>eudicotyledons</taxon>
        <taxon>Gunneridae</taxon>
        <taxon>Pentapetalae</taxon>
        <taxon>rosids</taxon>
        <taxon>fabids</taxon>
        <taxon>Rosales</taxon>
        <taxon>Rosaceae</taxon>
        <taxon>Amygdaloideae</taxon>
        <taxon>Maleae</taxon>
        <taxon>Pyrus</taxon>
    </lineage>
</organism>
<reference evidence="1 2" key="2">
    <citation type="submission" date="2019-11" db="EMBL/GenBank/DDBJ databases">
        <title>A de novo genome assembly of a pear dwarfing rootstock.</title>
        <authorList>
            <person name="Wang F."/>
            <person name="Wang J."/>
            <person name="Li S."/>
            <person name="Zhang Y."/>
            <person name="Fang M."/>
            <person name="Ma L."/>
            <person name="Zhao Y."/>
            <person name="Jiang S."/>
        </authorList>
    </citation>
    <scope>NUCLEOTIDE SEQUENCE [LARGE SCALE GENOMIC DNA]</scope>
    <source>
        <strain evidence="1">S2</strain>
        <tissue evidence="1">Leaf</tissue>
    </source>
</reference>
<keyword evidence="2" id="KW-1185">Reference proteome</keyword>
<comment type="caution">
    <text evidence="1">The sequence shown here is derived from an EMBL/GenBank/DDBJ whole genome shotgun (WGS) entry which is preliminary data.</text>
</comment>
<keyword evidence="1" id="KW-0675">Receptor</keyword>
<accession>A0A5N5FPL1</accession>
<evidence type="ECO:0000313" key="1">
    <source>
        <dbReference type="EMBL" id="KAB2604817.1"/>
    </source>
</evidence>
<dbReference type="GO" id="GO:0030246">
    <property type="term" value="F:carbohydrate binding"/>
    <property type="evidence" value="ECO:0007669"/>
    <property type="project" value="UniProtKB-KW"/>
</dbReference>
<dbReference type="GO" id="GO:0016301">
    <property type="term" value="F:kinase activity"/>
    <property type="evidence" value="ECO:0007669"/>
    <property type="project" value="UniProtKB-KW"/>
</dbReference>
<dbReference type="AlphaFoldDB" id="A0A5N5FPL1"/>
<dbReference type="EMBL" id="SMOL01000577">
    <property type="protein sequence ID" value="KAB2604817.1"/>
    <property type="molecule type" value="Genomic_DNA"/>
</dbReference>